<gene>
    <name evidence="1" type="ORF">ACFPPC_09380</name>
</gene>
<accession>A0ABW0HA39</accession>
<keyword evidence="2" id="KW-1185">Reference proteome</keyword>
<proteinExistence type="predicted"/>
<evidence type="ECO:0000313" key="1">
    <source>
        <dbReference type="EMBL" id="MFC5392844.1"/>
    </source>
</evidence>
<name>A0ABW0HA39_9HYPH</name>
<dbReference type="EMBL" id="JBHSLV010000016">
    <property type="protein sequence ID" value="MFC5392844.1"/>
    <property type="molecule type" value="Genomic_DNA"/>
</dbReference>
<dbReference type="Proteomes" id="UP001596104">
    <property type="component" value="Unassembled WGS sequence"/>
</dbReference>
<dbReference type="RefSeq" id="WP_377007695.1">
    <property type="nucleotide sequence ID" value="NZ_JBHSLV010000016.1"/>
</dbReference>
<protein>
    <submittedName>
        <fullName evidence="1">Uncharacterized protein</fullName>
    </submittedName>
</protein>
<organism evidence="1 2">
    <name type="scientific">Bosea vestrisii</name>
    <dbReference type="NCBI Taxonomy" id="151416"/>
    <lineage>
        <taxon>Bacteria</taxon>
        <taxon>Pseudomonadati</taxon>
        <taxon>Pseudomonadota</taxon>
        <taxon>Alphaproteobacteria</taxon>
        <taxon>Hyphomicrobiales</taxon>
        <taxon>Boseaceae</taxon>
        <taxon>Bosea</taxon>
    </lineage>
</organism>
<evidence type="ECO:0000313" key="2">
    <source>
        <dbReference type="Proteomes" id="UP001596104"/>
    </source>
</evidence>
<comment type="caution">
    <text evidence="1">The sequence shown here is derived from an EMBL/GenBank/DDBJ whole genome shotgun (WGS) entry which is preliminary data.</text>
</comment>
<reference evidence="2" key="1">
    <citation type="journal article" date="2019" name="Int. J. Syst. Evol. Microbiol.">
        <title>The Global Catalogue of Microorganisms (GCM) 10K type strain sequencing project: providing services to taxonomists for standard genome sequencing and annotation.</title>
        <authorList>
            <consortium name="The Broad Institute Genomics Platform"/>
            <consortium name="The Broad Institute Genome Sequencing Center for Infectious Disease"/>
            <person name="Wu L."/>
            <person name="Ma J."/>
        </authorList>
    </citation>
    <scope>NUCLEOTIDE SEQUENCE [LARGE SCALE GENOMIC DNA]</scope>
    <source>
        <strain evidence="2">CGMCC 1.16326</strain>
    </source>
</reference>
<sequence length="80" mass="9234">MTARRPSRWKRLLAAFDARGATYAELFGRPGWYVVEWYEPDYPPPDGGPWRQVYQPGMPRLSSALYREVARRAAGQVVAY</sequence>